<dbReference type="GO" id="GO:0016020">
    <property type="term" value="C:membrane"/>
    <property type="evidence" value="ECO:0007669"/>
    <property type="project" value="InterPro"/>
</dbReference>
<accession>A0A1S1NX36</accession>
<comment type="similarity">
    <text evidence="2">Belongs to the bacterial PQQ dehydrogenase family.</text>
</comment>
<feature type="region of interest" description="Disordered" evidence="4">
    <location>
        <begin position="659"/>
        <end position="678"/>
    </location>
</feature>
<keyword evidence="5" id="KW-1133">Transmembrane helix</keyword>
<dbReference type="InterPro" id="IPR018391">
    <property type="entry name" value="PQQ_b-propeller_rpt"/>
</dbReference>
<keyword evidence="8" id="KW-1185">Reference proteome</keyword>
<dbReference type="KEGG" id="kuy:FY550_16365"/>
<proteinExistence type="inferred from homology"/>
<dbReference type="GO" id="GO:0008876">
    <property type="term" value="F:quinoprotein glucose dehydrogenase activity"/>
    <property type="evidence" value="ECO:0007669"/>
    <property type="project" value="TreeGrafter"/>
</dbReference>
<dbReference type="CDD" id="cd10280">
    <property type="entry name" value="PQQ_mGDH"/>
    <property type="match status" value="1"/>
</dbReference>
<feature type="transmembrane region" description="Helical" evidence="5">
    <location>
        <begin position="123"/>
        <end position="142"/>
    </location>
</feature>
<feature type="transmembrane region" description="Helical" evidence="5">
    <location>
        <begin position="89"/>
        <end position="111"/>
    </location>
</feature>
<dbReference type="NCBIfam" id="TIGR03074">
    <property type="entry name" value="PQQ_membr_DH"/>
    <property type="match status" value="1"/>
</dbReference>
<evidence type="ECO:0000256" key="3">
    <source>
        <dbReference type="ARBA" id="ARBA00023002"/>
    </source>
</evidence>
<dbReference type="GO" id="GO:0048038">
    <property type="term" value="F:quinone binding"/>
    <property type="evidence" value="ECO:0007669"/>
    <property type="project" value="InterPro"/>
</dbReference>
<dbReference type="EC" id="1.1.-.-" evidence="7"/>
<dbReference type="EMBL" id="CP043420">
    <property type="protein sequence ID" value="QEL12558.1"/>
    <property type="molecule type" value="Genomic_DNA"/>
</dbReference>
<dbReference type="AlphaFoldDB" id="A0A1S1NX36"/>
<dbReference type="Proteomes" id="UP000322553">
    <property type="component" value="Chromosome"/>
</dbReference>
<dbReference type="InterPro" id="IPR011047">
    <property type="entry name" value="Quinoprotein_ADH-like_sf"/>
</dbReference>
<dbReference type="InterPro" id="IPR017511">
    <property type="entry name" value="PQQ_mDH"/>
</dbReference>
<comment type="cofactor">
    <cofactor evidence="1">
        <name>pyrroloquinoline quinone</name>
        <dbReference type="ChEBI" id="CHEBI:58442"/>
    </cofactor>
</comment>
<dbReference type="InterPro" id="IPR002372">
    <property type="entry name" value="PQQ_rpt_dom"/>
</dbReference>
<name>A0A1S1NX36_9GAMM</name>
<gene>
    <name evidence="7" type="ORF">FY550_16365</name>
</gene>
<feature type="transmembrane region" description="Helical" evidence="5">
    <location>
        <begin position="12"/>
        <end position="37"/>
    </location>
</feature>
<dbReference type="STRING" id="657387.BH688_12565"/>
<evidence type="ECO:0000256" key="4">
    <source>
        <dbReference type="SAM" id="MobiDB-lite"/>
    </source>
</evidence>
<evidence type="ECO:0000313" key="7">
    <source>
        <dbReference type="EMBL" id="QEL12558.1"/>
    </source>
</evidence>
<organism evidence="7 8">
    <name type="scientific">Kushneria phosphatilytica</name>
    <dbReference type="NCBI Taxonomy" id="657387"/>
    <lineage>
        <taxon>Bacteria</taxon>
        <taxon>Pseudomonadati</taxon>
        <taxon>Pseudomonadota</taxon>
        <taxon>Gammaproteobacteria</taxon>
        <taxon>Oceanospirillales</taxon>
        <taxon>Halomonadaceae</taxon>
        <taxon>Kushneria</taxon>
    </lineage>
</organism>
<feature type="region of interest" description="Disordered" evidence="4">
    <location>
        <begin position="152"/>
        <end position="177"/>
    </location>
</feature>
<dbReference type="Gene3D" id="2.140.10.10">
    <property type="entry name" value="Quinoprotein alcohol dehydrogenase-like superfamily"/>
    <property type="match status" value="2"/>
</dbReference>
<dbReference type="PANTHER" id="PTHR32303">
    <property type="entry name" value="QUINOPROTEIN ALCOHOL DEHYDROGENASE (CYTOCHROME C)"/>
    <property type="match status" value="1"/>
</dbReference>
<dbReference type="PANTHER" id="PTHR32303:SF4">
    <property type="entry name" value="QUINOPROTEIN GLUCOSE DEHYDROGENASE"/>
    <property type="match status" value="1"/>
</dbReference>
<reference evidence="7 8" key="1">
    <citation type="submission" date="2019-08" db="EMBL/GenBank/DDBJ databases">
        <title>Complete genome sequence of Kushneria sp. YCWA18, a halophilic phosphate-solubilizing bacterium isolated from Daqiao saltern in China.</title>
        <authorList>
            <person name="Du G.-X."/>
            <person name="Qu L.-Y."/>
        </authorList>
    </citation>
    <scope>NUCLEOTIDE SEQUENCE [LARGE SCALE GENOMIC DNA]</scope>
    <source>
        <strain evidence="7 8">YCWA18</strain>
    </source>
</reference>
<feature type="domain" description="Pyrrolo-quinoline quinone repeat" evidence="6">
    <location>
        <begin position="178"/>
        <end position="802"/>
    </location>
</feature>
<dbReference type="Pfam" id="PF01011">
    <property type="entry name" value="PQQ"/>
    <property type="match status" value="1"/>
</dbReference>
<sequence>MGTSLGVKRRRDIALTLVGALVALVGLVLTGGGAWLAIVGGSWYYLLAGIGMLLAGGLLIMQRRAGVLLYAVVFIGSLLWAAWESGLDYWRWIPRMDVVLILGILVALVAWRTVNGPSRRAAFSTAGGLVLVLAGAGALAFLPHNFSHPGDVPGPQSASLATDTGNAQPADQPADGDWTAYGRDNAATRYTSLNQITPDNVDQLQRAWTYRTGDLLDHRWGAETTPLKVGDSVYLCTSRNILISLDAATGKERWRHDPQVSKDAIPYTAACRGVTYYEVPDNASTQPEDSDGGSDTAGNGAVADTSSSSTAQCQTRIFSGTLDGRIIAVDAETGKPCTDFGDNGQVDIKQNMGETPPGYVSINSTPVIVDNVLVTGHQVLDGQRRYPPSGVIKGYNAVTGELEWAWDAGRPDRSEPLSGDETYVRGSPNMWTTAVGDNKLGLVYLPMANSAADYWSSSRTPAENEWASSLVALDVTTGLPKWKFQTAHKDVWDYDPGSQPTLIDFPTDNGKVPAVVMPTKQGGIYVFDRRNGELLGGGAEERPVPQGGVEPEQRTATQPYSLYHTLQQPELTSRDMWGMSPFDQMFCRIQFQKASYKGMYTPPTADRHWVEYTGYNGGSDWGSIAIDPNRGVLIANYNDMPNYNILVPREQANEYGWKPREEQQSDDGGAEGAGAPQANTPYAVDVNAGWRVPFTGLLCKEPPYGHIRAVDVASGKTLWDRPLGTARANGPFGIRSGLPINIGTPNNGGSAVTAGGLIFIAAATDDLIRAIDIESGKTLWSAPLPAGGQANPLVYKANGREYLMIVATGHHFMQTPSGDYVITYALPE</sequence>
<evidence type="ECO:0000256" key="5">
    <source>
        <dbReference type="SAM" id="Phobius"/>
    </source>
</evidence>
<evidence type="ECO:0000256" key="1">
    <source>
        <dbReference type="ARBA" id="ARBA00001931"/>
    </source>
</evidence>
<keyword evidence="3 7" id="KW-0560">Oxidoreductase</keyword>
<keyword evidence="5" id="KW-0472">Membrane</keyword>
<evidence type="ECO:0000313" key="8">
    <source>
        <dbReference type="Proteomes" id="UP000322553"/>
    </source>
</evidence>
<dbReference type="OrthoDB" id="9794322at2"/>
<feature type="region of interest" description="Disordered" evidence="4">
    <location>
        <begin position="279"/>
        <end position="308"/>
    </location>
</feature>
<dbReference type="SMART" id="SM00564">
    <property type="entry name" value="PQQ"/>
    <property type="match status" value="4"/>
</dbReference>
<keyword evidence="5" id="KW-0812">Transmembrane</keyword>
<evidence type="ECO:0000259" key="6">
    <source>
        <dbReference type="Pfam" id="PF01011"/>
    </source>
</evidence>
<dbReference type="SUPFAM" id="SSF50998">
    <property type="entry name" value="Quinoprotein alcohol dehydrogenase-like"/>
    <property type="match status" value="1"/>
</dbReference>
<feature type="transmembrane region" description="Helical" evidence="5">
    <location>
        <begin position="43"/>
        <end position="60"/>
    </location>
</feature>
<dbReference type="RefSeq" id="WP_070980089.1">
    <property type="nucleotide sequence ID" value="NZ_CP043420.1"/>
</dbReference>
<feature type="transmembrane region" description="Helical" evidence="5">
    <location>
        <begin position="67"/>
        <end position="83"/>
    </location>
</feature>
<feature type="compositionally biased region" description="Polar residues" evidence="4">
    <location>
        <begin position="156"/>
        <end position="169"/>
    </location>
</feature>
<evidence type="ECO:0000256" key="2">
    <source>
        <dbReference type="ARBA" id="ARBA00008156"/>
    </source>
</evidence>
<protein>
    <submittedName>
        <fullName evidence="7">Membrane-bound PQQ-dependent dehydrogenase, glucose/quinate/shikimate family</fullName>
        <ecNumber evidence="7">1.1.-.-</ecNumber>
    </submittedName>
</protein>